<evidence type="ECO:0000256" key="7">
    <source>
        <dbReference type="SAM" id="MobiDB-lite"/>
    </source>
</evidence>
<evidence type="ECO:0000313" key="9">
    <source>
        <dbReference type="EMBL" id="CAG5118600.1"/>
    </source>
</evidence>
<proteinExistence type="inferred from homology"/>
<evidence type="ECO:0000256" key="4">
    <source>
        <dbReference type="ARBA" id="ARBA00022889"/>
    </source>
</evidence>
<organism evidence="9 10">
    <name type="scientific">Candidula unifasciata</name>
    <dbReference type="NCBI Taxonomy" id="100452"/>
    <lineage>
        <taxon>Eukaryota</taxon>
        <taxon>Metazoa</taxon>
        <taxon>Spiralia</taxon>
        <taxon>Lophotrochozoa</taxon>
        <taxon>Mollusca</taxon>
        <taxon>Gastropoda</taxon>
        <taxon>Heterobranchia</taxon>
        <taxon>Euthyneura</taxon>
        <taxon>Panpulmonata</taxon>
        <taxon>Eupulmonata</taxon>
        <taxon>Stylommatophora</taxon>
        <taxon>Helicina</taxon>
        <taxon>Helicoidea</taxon>
        <taxon>Geomitridae</taxon>
        <taxon>Candidula</taxon>
    </lineage>
</organism>
<dbReference type="GO" id="GO:0016020">
    <property type="term" value="C:membrane"/>
    <property type="evidence" value="ECO:0007669"/>
    <property type="project" value="UniProtKB-SubCell"/>
</dbReference>
<dbReference type="EMBL" id="CAJHNH020000578">
    <property type="protein sequence ID" value="CAG5118600.1"/>
    <property type="molecule type" value="Genomic_DNA"/>
</dbReference>
<feature type="compositionally biased region" description="Low complexity" evidence="7">
    <location>
        <begin position="45"/>
        <end position="55"/>
    </location>
</feature>
<keyword evidence="4" id="KW-0130">Cell adhesion</keyword>
<sequence>MSSTVSSTSGKSEAGDIEMSTIEHETAAVSVDKRDDTTSEGHIGSGSSKAKSESSSTEERDQQSPKEKGVDEHPDIADGYDPFSEQSLGPLMSSNQYSMRKTASQALMDVALMMANISQLRTLLTAGGDIDYSVLLIVMVALSLSFQLLFAILIFIIWMRESEQHQKDDYLKALRELADAKSETDTAEMSAARNSYLRRQISYLGHRITSHLNYITMVLVFIITVINMFITGFGIKLEPSADHVQKSNSS</sequence>
<keyword evidence="5 8" id="KW-1133">Transmembrane helix</keyword>
<dbReference type="GO" id="GO:0007155">
    <property type="term" value="P:cell adhesion"/>
    <property type="evidence" value="ECO:0007669"/>
    <property type="project" value="UniProtKB-KW"/>
</dbReference>
<evidence type="ECO:0000313" key="10">
    <source>
        <dbReference type="Proteomes" id="UP000678393"/>
    </source>
</evidence>
<feature type="compositionally biased region" description="Basic and acidic residues" evidence="7">
    <location>
        <begin position="21"/>
        <end position="39"/>
    </location>
</feature>
<feature type="transmembrane region" description="Helical" evidence="8">
    <location>
        <begin position="212"/>
        <end position="235"/>
    </location>
</feature>
<keyword evidence="10" id="KW-1185">Reference proteome</keyword>
<dbReference type="PANTHER" id="PTHR12316">
    <property type="entry name" value="NINJURIN-RELATED"/>
    <property type="match status" value="1"/>
</dbReference>
<name>A0A8S3YTX6_9EUPU</name>
<comment type="subcellular location">
    <subcellularLocation>
        <location evidence="1">Membrane</location>
        <topology evidence="1">Multi-pass membrane protein</topology>
    </subcellularLocation>
</comment>
<evidence type="ECO:0000256" key="3">
    <source>
        <dbReference type="ARBA" id="ARBA00022692"/>
    </source>
</evidence>
<feature type="region of interest" description="Disordered" evidence="7">
    <location>
        <begin position="1"/>
        <end position="85"/>
    </location>
</feature>
<dbReference type="Proteomes" id="UP000678393">
    <property type="component" value="Unassembled WGS sequence"/>
</dbReference>
<gene>
    <name evidence="9" type="ORF">CUNI_LOCUS4158</name>
</gene>
<reference evidence="9" key="1">
    <citation type="submission" date="2021-04" db="EMBL/GenBank/DDBJ databases">
        <authorList>
            <consortium name="Molecular Ecology Group"/>
        </authorList>
    </citation>
    <scope>NUCLEOTIDE SEQUENCE</scope>
</reference>
<evidence type="ECO:0000256" key="5">
    <source>
        <dbReference type="ARBA" id="ARBA00022989"/>
    </source>
</evidence>
<comment type="similarity">
    <text evidence="2">Belongs to the ninjurin family.</text>
</comment>
<comment type="caution">
    <text evidence="9">The sequence shown here is derived from an EMBL/GenBank/DDBJ whole genome shotgun (WGS) entry which is preliminary data.</text>
</comment>
<evidence type="ECO:0000256" key="1">
    <source>
        <dbReference type="ARBA" id="ARBA00004141"/>
    </source>
</evidence>
<accession>A0A8S3YTX6</accession>
<protein>
    <submittedName>
        <fullName evidence="9">Uncharacterized protein</fullName>
    </submittedName>
</protein>
<feature type="compositionally biased region" description="Low complexity" evidence="7">
    <location>
        <begin position="1"/>
        <end position="12"/>
    </location>
</feature>
<evidence type="ECO:0000256" key="6">
    <source>
        <dbReference type="ARBA" id="ARBA00023136"/>
    </source>
</evidence>
<evidence type="ECO:0000256" key="8">
    <source>
        <dbReference type="SAM" id="Phobius"/>
    </source>
</evidence>
<keyword evidence="6 8" id="KW-0472">Membrane</keyword>
<dbReference type="GO" id="GO:0042246">
    <property type="term" value="P:tissue regeneration"/>
    <property type="evidence" value="ECO:0007669"/>
    <property type="project" value="InterPro"/>
</dbReference>
<dbReference type="Pfam" id="PF04923">
    <property type="entry name" value="Ninjurin"/>
    <property type="match status" value="1"/>
</dbReference>
<dbReference type="OrthoDB" id="10037074at2759"/>
<feature type="transmembrane region" description="Helical" evidence="8">
    <location>
        <begin position="132"/>
        <end position="158"/>
    </location>
</feature>
<dbReference type="AlphaFoldDB" id="A0A8S3YTX6"/>
<evidence type="ECO:0000256" key="2">
    <source>
        <dbReference type="ARBA" id="ARBA00008141"/>
    </source>
</evidence>
<feature type="compositionally biased region" description="Basic and acidic residues" evidence="7">
    <location>
        <begin position="57"/>
        <end position="76"/>
    </location>
</feature>
<dbReference type="InterPro" id="IPR007007">
    <property type="entry name" value="Ninjurin"/>
</dbReference>
<dbReference type="PANTHER" id="PTHR12316:SF17">
    <property type="entry name" value="NINJURIN C, ISOFORM D"/>
    <property type="match status" value="1"/>
</dbReference>
<keyword evidence="3 8" id="KW-0812">Transmembrane</keyword>